<keyword evidence="2 5" id="KW-0645">Protease</keyword>
<evidence type="ECO:0000256" key="3">
    <source>
        <dbReference type="ARBA" id="ARBA00022801"/>
    </source>
</evidence>
<gene>
    <name evidence="9" type="ORF">DFR49_2438</name>
</gene>
<dbReference type="InterPro" id="IPR055210">
    <property type="entry name" value="CtpA/B_N"/>
</dbReference>
<feature type="domain" description="PDZ" evidence="8">
    <location>
        <begin position="97"/>
        <end position="163"/>
    </location>
</feature>
<keyword evidence="10" id="KW-1185">Reference proteome</keyword>
<keyword evidence="4 5" id="KW-0720">Serine protease</keyword>
<dbReference type="InterPro" id="IPR029045">
    <property type="entry name" value="ClpP/crotonase-like_dom_sf"/>
</dbReference>
<dbReference type="SUPFAM" id="SSF50156">
    <property type="entry name" value="PDZ domain-like"/>
    <property type="match status" value="1"/>
</dbReference>
<feature type="compositionally biased region" description="Low complexity" evidence="6">
    <location>
        <begin position="451"/>
        <end position="466"/>
    </location>
</feature>
<dbReference type="NCBIfam" id="TIGR00225">
    <property type="entry name" value="prc"/>
    <property type="match status" value="1"/>
</dbReference>
<feature type="signal peptide" evidence="7">
    <location>
        <begin position="1"/>
        <end position="38"/>
    </location>
</feature>
<organism evidence="9 10">
    <name type="scientific">Hephaestia caeni</name>
    <dbReference type="NCBI Taxonomy" id="645617"/>
    <lineage>
        <taxon>Bacteria</taxon>
        <taxon>Pseudomonadati</taxon>
        <taxon>Pseudomonadota</taxon>
        <taxon>Alphaproteobacteria</taxon>
        <taxon>Sphingomonadales</taxon>
        <taxon>Sphingomonadaceae</taxon>
        <taxon>Hephaestia</taxon>
    </lineage>
</organism>
<dbReference type="Pfam" id="PF03572">
    <property type="entry name" value="Peptidase_S41"/>
    <property type="match status" value="1"/>
</dbReference>
<evidence type="ECO:0000313" key="9">
    <source>
        <dbReference type="EMBL" id="RIA44200.1"/>
    </source>
</evidence>
<name>A0A397P3Q9_9SPHN</name>
<evidence type="ECO:0000259" key="8">
    <source>
        <dbReference type="PROSITE" id="PS50106"/>
    </source>
</evidence>
<dbReference type="InterPro" id="IPR005151">
    <property type="entry name" value="Tail-specific_protease"/>
</dbReference>
<dbReference type="GO" id="GO:0008236">
    <property type="term" value="F:serine-type peptidase activity"/>
    <property type="evidence" value="ECO:0007669"/>
    <property type="project" value="UniProtKB-KW"/>
</dbReference>
<dbReference type="SMART" id="SM00245">
    <property type="entry name" value="TSPc"/>
    <property type="match status" value="1"/>
</dbReference>
<dbReference type="AlphaFoldDB" id="A0A397P3Q9"/>
<proteinExistence type="inferred from homology"/>
<dbReference type="PANTHER" id="PTHR32060">
    <property type="entry name" value="TAIL-SPECIFIC PROTEASE"/>
    <property type="match status" value="1"/>
</dbReference>
<evidence type="ECO:0000256" key="1">
    <source>
        <dbReference type="ARBA" id="ARBA00009179"/>
    </source>
</evidence>
<evidence type="ECO:0000256" key="6">
    <source>
        <dbReference type="SAM" id="MobiDB-lite"/>
    </source>
</evidence>
<evidence type="ECO:0000256" key="2">
    <source>
        <dbReference type="ARBA" id="ARBA00022670"/>
    </source>
</evidence>
<dbReference type="InterPro" id="IPR004447">
    <property type="entry name" value="Peptidase_S41A"/>
</dbReference>
<dbReference type="CDD" id="cd07560">
    <property type="entry name" value="Peptidase_S41_CPP"/>
    <property type="match status" value="1"/>
</dbReference>
<dbReference type="Proteomes" id="UP000266568">
    <property type="component" value="Unassembled WGS sequence"/>
</dbReference>
<protein>
    <submittedName>
        <fullName evidence="9">Carboxyl-terminal processing protease</fullName>
    </submittedName>
</protein>
<comment type="caution">
    <text evidence="9">The sequence shown here is derived from an EMBL/GenBank/DDBJ whole genome shotgun (WGS) entry which is preliminary data.</text>
</comment>
<dbReference type="PANTHER" id="PTHR32060:SF30">
    <property type="entry name" value="CARBOXY-TERMINAL PROCESSING PROTEASE CTPA"/>
    <property type="match status" value="1"/>
</dbReference>
<dbReference type="Gene3D" id="2.30.42.10">
    <property type="match status" value="1"/>
</dbReference>
<dbReference type="Gene3D" id="3.30.750.44">
    <property type="match status" value="1"/>
</dbReference>
<dbReference type="Pfam" id="PF13180">
    <property type="entry name" value="PDZ_2"/>
    <property type="match status" value="1"/>
</dbReference>
<evidence type="ECO:0000256" key="4">
    <source>
        <dbReference type="ARBA" id="ARBA00022825"/>
    </source>
</evidence>
<dbReference type="SMART" id="SM00228">
    <property type="entry name" value="PDZ"/>
    <property type="match status" value="1"/>
</dbReference>
<dbReference type="GO" id="GO:0007165">
    <property type="term" value="P:signal transduction"/>
    <property type="evidence" value="ECO:0007669"/>
    <property type="project" value="TreeGrafter"/>
</dbReference>
<dbReference type="EMBL" id="QXDC01000003">
    <property type="protein sequence ID" value="RIA44200.1"/>
    <property type="molecule type" value="Genomic_DNA"/>
</dbReference>
<dbReference type="SUPFAM" id="SSF52096">
    <property type="entry name" value="ClpP/crotonase"/>
    <property type="match status" value="1"/>
</dbReference>
<keyword evidence="7" id="KW-0732">Signal</keyword>
<evidence type="ECO:0000313" key="10">
    <source>
        <dbReference type="Proteomes" id="UP000266568"/>
    </source>
</evidence>
<sequence>MAESVVYRKISVPMRSLLQATAIVGALALVPAATSAMAEVDTQSYRELDTFMDVFNRVKANYVDKVTDEQLIKGAIDGMLASLDPHSSYEDALDFENLRIQTEGNYGGLGLTVTEEDGVVKIIAPQEDTPADRAGIKAGDYITHIDGKLIYGSSLDDSIKLMRGKPGTKIALTLVRPGRDKPIEVTLTREVIVQKPVKWEVRGDVGVININTFSESTGADTKAAILAIDKALGHRPLGYVIDLRNNGGGLLTEAISVSDAFLDHGEIVSQRGREATDIERYYSESAIPGDLTHGLPLIVLTNAGTASASEIVAGALQDQHRALVMGERSFGKGSVQTLLPLGPKSALRLTTARYYTPSGRSVQEGGIVPDVAVPQLSDPDYKTRPVFRENDLRRHLINEVKADDPILTEDTKDDPRFSATAEDLEKKGVDDFQLEYAVKTIARLGGPAQVAAASSKPPAPAAAKAATPKKKP</sequence>
<keyword evidence="3 5" id="KW-0378">Hydrolase</keyword>
<dbReference type="GO" id="GO:0006508">
    <property type="term" value="P:proteolysis"/>
    <property type="evidence" value="ECO:0007669"/>
    <property type="project" value="UniProtKB-KW"/>
</dbReference>
<dbReference type="InterPro" id="IPR001478">
    <property type="entry name" value="PDZ"/>
</dbReference>
<dbReference type="Pfam" id="PF22694">
    <property type="entry name" value="CtpB_N-like"/>
    <property type="match status" value="1"/>
</dbReference>
<comment type="similarity">
    <text evidence="1 5">Belongs to the peptidase S41A family.</text>
</comment>
<feature type="region of interest" description="Disordered" evidence="6">
    <location>
        <begin position="447"/>
        <end position="472"/>
    </location>
</feature>
<dbReference type="FunFam" id="2.30.42.10:FF:000063">
    <property type="entry name" value="Peptidase, S41 family"/>
    <property type="match status" value="1"/>
</dbReference>
<dbReference type="InterPro" id="IPR036034">
    <property type="entry name" value="PDZ_sf"/>
</dbReference>
<feature type="chain" id="PRO_5017383895" evidence="7">
    <location>
        <begin position="39"/>
        <end position="472"/>
    </location>
</feature>
<dbReference type="GO" id="GO:0030288">
    <property type="term" value="C:outer membrane-bounded periplasmic space"/>
    <property type="evidence" value="ECO:0007669"/>
    <property type="project" value="TreeGrafter"/>
</dbReference>
<dbReference type="Gene3D" id="3.90.226.10">
    <property type="entry name" value="2-enoyl-CoA Hydratase, Chain A, domain 1"/>
    <property type="match status" value="1"/>
</dbReference>
<evidence type="ECO:0000256" key="5">
    <source>
        <dbReference type="RuleBase" id="RU004404"/>
    </source>
</evidence>
<dbReference type="PROSITE" id="PS50106">
    <property type="entry name" value="PDZ"/>
    <property type="match status" value="1"/>
</dbReference>
<dbReference type="CDD" id="cd06782">
    <property type="entry name" value="cpPDZ_CPP-like"/>
    <property type="match status" value="1"/>
</dbReference>
<accession>A0A397P3Q9</accession>
<reference evidence="9 10" key="1">
    <citation type="submission" date="2018-08" db="EMBL/GenBank/DDBJ databases">
        <title>Genomic Encyclopedia of Type Strains, Phase IV (KMG-IV): sequencing the most valuable type-strain genomes for metagenomic binning, comparative biology and taxonomic classification.</title>
        <authorList>
            <person name="Goeker M."/>
        </authorList>
    </citation>
    <scope>NUCLEOTIDE SEQUENCE [LARGE SCALE GENOMIC DNA]</scope>
    <source>
        <strain evidence="9 10">DSM 25527</strain>
    </source>
</reference>
<evidence type="ECO:0000256" key="7">
    <source>
        <dbReference type="SAM" id="SignalP"/>
    </source>
</evidence>
<dbReference type="GO" id="GO:0004175">
    <property type="term" value="F:endopeptidase activity"/>
    <property type="evidence" value="ECO:0007669"/>
    <property type="project" value="TreeGrafter"/>
</dbReference>